<dbReference type="InterPro" id="IPR050238">
    <property type="entry name" value="DNA_Rep/Repair_Clamp_Loader"/>
</dbReference>
<dbReference type="InterPro" id="IPR027417">
    <property type="entry name" value="P-loop_NTPase"/>
</dbReference>
<dbReference type="AlphaFoldDB" id="A0A6M4IIF0"/>
<dbReference type="Gene3D" id="3.40.50.300">
    <property type="entry name" value="P-loop containing nucleotide triphosphate hydrolases"/>
    <property type="match status" value="1"/>
</dbReference>
<name>A0A6M4IIF0_9BACT</name>
<reference evidence="1 2" key="1">
    <citation type="submission" date="2020-05" db="EMBL/GenBank/DDBJ databases">
        <title>Complete genome sequence of Gemmatimonas greenlandica TET16.</title>
        <authorList>
            <person name="Zeng Y."/>
        </authorList>
    </citation>
    <scope>NUCLEOTIDE SEQUENCE [LARGE SCALE GENOMIC DNA]</scope>
    <source>
        <strain evidence="1 2">TET16</strain>
    </source>
</reference>
<dbReference type="Proteomes" id="UP000500938">
    <property type="component" value="Chromosome"/>
</dbReference>
<accession>A0A6M4IIF0</accession>
<keyword evidence="2" id="KW-1185">Reference proteome</keyword>
<dbReference type="KEGG" id="ggr:HKW67_03090"/>
<dbReference type="RefSeq" id="WP_171224000.1">
    <property type="nucleotide sequence ID" value="NZ_CP053085.1"/>
</dbReference>
<gene>
    <name evidence="1" type="ORF">HKW67_03090</name>
</gene>
<dbReference type="PANTHER" id="PTHR11669">
    <property type="entry name" value="REPLICATION FACTOR C / DNA POLYMERASE III GAMMA-TAU SUBUNIT"/>
    <property type="match status" value="1"/>
</dbReference>
<dbReference type="GO" id="GO:0006261">
    <property type="term" value="P:DNA-templated DNA replication"/>
    <property type="evidence" value="ECO:0007669"/>
    <property type="project" value="TreeGrafter"/>
</dbReference>
<dbReference type="PANTHER" id="PTHR11669:SF8">
    <property type="entry name" value="DNA POLYMERASE III SUBUNIT DELTA"/>
    <property type="match status" value="1"/>
</dbReference>
<dbReference type="Pfam" id="PF13177">
    <property type="entry name" value="DNA_pol3_delta2"/>
    <property type="match status" value="1"/>
</dbReference>
<protein>
    <submittedName>
        <fullName evidence="1">DNA polymerase III subunit</fullName>
    </submittedName>
</protein>
<organism evidence="1 2">
    <name type="scientific">Gemmatimonas groenlandica</name>
    <dbReference type="NCBI Taxonomy" id="2732249"/>
    <lineage>
        <taxon>Bacteria</taxon>
        <taxon>Pseudomonadati</taxon>
        <taxon>Gemmatimonadota</taxon>
        <taxon>Gemmatimonadia</taxon>
        <taxon>Gemmatimonadales</taxon>
        <taxon>Gemmatimonadaceae</taxon>
        <taxon>Gemmatimonas</taxon>
    </lineage>
</organism>
<evidence type="ECO:0000313" key="1">
    <source>
        <dbReference type="EMBL" id="QJR34573.1"/>
    </source>
</evidence>
<evidence type="ECO:0000313" key="2">
    <source>
        <dbReference type="Proteomes" id="UP000500938"/>
    </source>
</evidence>
<dbReference type="EMBL" id="CP053085">
    <property type="protein sequence ID" value="QJR34573.1"/>
    <property type="molecule type" value="Genomic_DNA"/>
</dbReference>
<sequence>MSLRPLYGHAALRHRLTAAAADDRLPASIMLQGRRGVGKQRLGLWLGQYLLCERALSERLDEPCGDCQHCRYTVRGMHPDLHWFFPRPRLKDGDASPDDVKADYSEAIAERMEAEGLWAPSIGTEGLYVATVRALVHQASLRPAMARRAVFVVGDAERMVSQEGADQAANAFLKLLEEPPPGTTIILTTSEPGNLLPTIKSRVVAIRVPTLSRADIDAFLDDAVVVRKLARVPRDEALARMNGAPGELFAGESMAAAFTAARRILDAALQPSTPDGTAERIKAAARQGVAGARGAFTDTLEALTHLLHARAKQLVDVGREADARRTASAVVIVEFAKAKAQGNVSPQLLGASLLSSLHRTLRP</sequence>
<proteinExistence type="predicted"/>
<dbReference type="SUPFAM" id="SSF52540">
    <property type="entry name" value="P-loop containing nucleoside triphosphate hydrolases"/>
    <property type="match status" value="1"/>
</dbReference>